<gene>
    <name evidence="1" type="ORF">PK35_05655</name>
</gene>
<dbReference type="RefSeq" id="WP_044625735.1">
    <property type="nucleotide sequence ID" value="NZ_JTDV01000003.1"/>
</dbReference>
<accession>A0A0D7W2T8</accession>
<evidence type="ECO:0000313" key="2">
    <source>
        <dbReference type="Proteomes" id="UP000032361"/>
    </source>
</evidence>
<protein>
    <submittedName>
        <fullName evidence="1">Uncharacterized protein</fullName>
    </submittedName>
</protein>
<dbReference type="STRING" id="1382798.PK35_05655"/>
<reference evidence="1 2" key="1">
    <citation type="journal article" date="2015" name="Antonie Van Leeuwenhoek">
        <title>Tamlana nanhaiensis sp. nov., isolated from surface seawater collected from the South China Sea.</title>
        <authorList>
            <person name="Liu X."/>
            <person name="Lai Q."/>
            <person name="Du Y."/>
            <person name="Li G."/>
            <person name="Sun F."/>
            <person name="Shao Z."/>
        </authorList>
    </citation>
    <scope>NUCLEOTIDE SEQUENCE [LARGE SCALE GENOMIC DNA]</scope>
    <source>
        <strain evidence="1 2">FHC16</strain>
    </source>
</reference>
<dbReference type="OrthoDB" id="918051at2"/>
<dbReference type="Proteomes" id="UP000032361">
    <property type="component" value="Unassembled WGS sequence"/>
</dbReference>
<evidence type="ECO:0000313" key="1">
    <source>
        <dbReference type="EMBL" id="KJD33344.1"/>
    </source>
</evidence>
<name>A0A0D7W2T8_9FLAO</name>
<keyword evidence="2" id="KW-1185">Reference proteome</keyword>
<organism evidence="1 2">
    <name type="scientific">Neotamlana nanhaiensis</name>
    <dbReference type="NCBI Taxonomy" id="1382798"/>
    <lineage>
        <taxon>Bacteria</taxon>
        <taxon>Pseudomonadati</taxon>
        <taxon>Bacteroidota</taxon>
        <taxon>Flavobacteriia</taxon>
        <taxon>Flavobacteriales</taxon>
        <taxon>Flavobacteriaceae</taxon>
        <taxon>Neotamlana</taxon>
    </lineage>
</organism>
<dbReference type="EMBL" id="JTDV01000003">
    <property type="protein sequence ID" value="KJD33344.1"/>
    <property type="molecule type" value="Genomic_DNA"/>
</dbReference>
<dbReference type="AlphaFoldDB" id="A0A0D7W2T8"/>
<dbReference type="PATRIC" id="fig|1382798.3.peg.2450"/>
<sequence length="244" mass="28922">MPKNKFNLGEIVTFKSHPLLYDYYIRGDGKLVPPFLVISEIEFENKSKKVVEEVTGSKIAEKVKYKCVFFDDNRSQFKEVFVYQSMLESFKSICIARNNEVDKKETYESLISEASLYTVPNYEYSKIVYFKTKKFEIFKKRISVRQIKKKNKIIDKEIIQYVVNYATPDFVLTGIKKQIPENKFYSNGDKRKISSEILYKVKWFNSNQMKFSEQFLPSECFMKEQPFQTIIKHNHDSNEKESGK</sequence>
<comment type="caution">
    <text evidence="1">The sequence shown here is derived from an EMBL/GenBank/DDBJ whole genome shotgun (WGS) entry which is preliminary data.</text>
</comment>
<proteinExistence type="predicted"/>